<reference evidence="7" key="1">
    <citation type="submission" date="2015-11" db="EMBL/GenBank/DDBJ databases">
        <authorList>
            <person name="Varghese N."/>
        </authorList>
    </citation>
    <scope>NUCLEOTIDE SEQUENCE [LARGE SCALE GENOMIC DNA]</scope>
    <source>
        <strain evidence="7">DSM 45899</strain>
    </source>
</reference>
<feature type="domain" description="AMP-binding enzyme C-terminal" evidence="5">
    <location>
        <begin position="490"/>
        <end position="576"/>
    </location>
</feature>
<evidence type="ECO:0000313" key="6">
    <source>
        <dbReference type="EMBL" id="CUU56064.1"/>
    </source>
</evidence>
<dbReference type="Pfam" id="PF13193">
    <property type="entry name" value="AMP-binding_C"/>
    <property type="match status" value="1"/>
</dbReference>
<dbReference type="Gene3D" id="2.30.38.10">
    <property type="entry name" value="Luciferase, Domain 3"/>
    <property type="match status" value="1"/>
</dbReference>
<dbReference type="Proteomes" id="UP000198802">
    <property type="component" value="Unassembled WGS sequence"/>
</dbReference>
<dbReference type="SUPFAM" id="SSF56801">
    <property type="entry name" value="Acetyl-CoA synthetase-like"/>
    <property type="match status" value="1"/>
</dbReference>
<dbReference type="PROSITE" id="PS00455">
    <property type="entry name" value="AMP_BINDING"/>
    <property type="match status" value="1"/>
</dbReference>
<comment type="similarity">
    <text evidence="1">Belongs to the ATP-dependent AMP-binding enzyme family.</text>
</comment>
<feature type="region of interest" description="Disordered" evidence="3">
    <location>
        <begin position="1"/>
        <end position="20"/>
    </location>
</feature>
<dbReference type="Gene3D" id="3.40.50.980">
    <property type="match status" value="2"/>
</dbReference>
<gene>
    <name evidence="6" type="ORF">Ga0074812_106319</name>
</gene>
<organism evidence="6 7">
    <name type="scientific">Parafrankia irregularis</name>
    <dbReference type="NCBI Taxonomy" id="795642"/>
    <lineage>
        <taxon>Bacteria</taxon>
        <taxon>Bacillati</taxon>
        <taxon>Actinomycetota</taxon>
        <taxon>Actinomycetes</taxon>
        <taxon>Frankiales</taxon>
        <taxon>Frankiaceae</taxon>
        <taxon>Parafrankia</taxon>
    </lineage>
</organism>
<keyword evidence="7" id="KW-1185">Reference proteome</keyword>
<evidence type="ECO:0000313" key="7">
    <source>
        <dbReference type="Proteomes" id="UP000198802"/>
    </source>
</evidence>
<evidence type="ECO:0000259" key="5">
    <source>
        <dbReference type="Pfam" id="PF13193"/>
    </source>
</evidence>
<name>A0A0S4QKJ3_9ACTN</name>
<feature type="domain" description="AMP-dependent synthetase/ligase" evidence="4">
    <location>
        <begin position="41"/>
        <end position="439"/>
    </location>
</feature>
<dbReference type="InterPro" id="IPR000873">
    <property type="entry name" value="AMP-dep_synth/lig_dom"/>
</dbReference>
<feature type="region of interest" description="Disordered" evidence="3">
    <location>
        <begin position="163"/>
        <end position="219"/>
    </location>
</feature>
<dbReference type="Pfam" id="PF00501">
    <property type="entry name" value="AMP-binding"/>
    <property type="match status" value="1"/>
</dbReference>
<proteinExistence type="inferred from homology"/>
<dbReference type="InterPro" id="IPR020845">
    <property type="entry name" value="AMP-binding_CS"/>
</dbReference>
<evidence type="ECO:0000256" key="1">
    <source>
        <dbReference type="ARBA" id="ARBA00006432"/>
    </source>
</evidence>
<dbReference type="InterPro" id="IPR025110">
    <property type="entry name" value="AMP-bd_C"/>
</dbReference>
<dbReference type="PANTHER" id="PTHR43201:SF5">
    <property type="entry name" value="MEDIUM-CHAIN ACYL-COA LIGASE ACSF2, MITOCHONDRIAL"/>
    <property type="match status" value="1"/>
</dbReference>
<dbReference type="GO" id="GO:0006631">
    <property type="term" value="P:fatty acid metabolic process"/>
    <property type="evidence" value="ECO:0007669"/>
    <property type="project" value="TreeGrafter"/>
</dbReference>
<feature type="compositionally biased region" description="Polar residues" evidence="3">
    <location>
        <begin position="1"/>
        <end position="11"/>
    </location>
</feature>
<evidence type="ECO:0000259" key="4">
    <source>
        <dbReference type="Pfam" id="PF00501"/>
    </source>
</evidence>
<dbReference type="GO" id="GO:0031956">
    <property type="term" value="F:medium-chain fatty acid-CoA ligase activity"/>
    <property type="evidence" value="ECO:0007669"/>
    <property type="project" value="TreeGrafter"/>
</dbReference>
<keyword evidence="2 6" id="KW-0436">Ligase</keyword>
<dbReference type="InterPro" id="IPR045851">
    <property type="entry name" value="AMP-bd_C_sf"/>
</dbReference>
<dbReference type="EMBL" id="FAOZ01000006">
    <property type="protein sequence ID" value="CUU56064.1"/>
    <property type="molecule type" value="Genomic_DNA"/>
</dbReference>
<sequence>MTTPSPAQTSDPAAGMAPERLGLDDGATVWELVRQRATLTPDAPLLILDAPAAADPGARTGAVTTLSCAEFAVECERVAAGLYALGIGPGSAVSWQLPTRPETVVLSTALARLGAVQNPIIHIYREREVGFALAQTGAELFCVPGRWRGTDFRSMADSVAATLPNPPRVLSIGDPTDGPDGSGRSAGNDRSGTAGSNRWNGGLPTGDPATLPPPPPATRESARAVRWIYYTSGTTSDPKGVRHSDSTLIAGGRGLAAALGTGPADVGSIAFPFAHIGGPDYLIMMLVSGFPALLLETFDPAAAIAAYRRARVTIAGGSTAFYAAVLGQQRAAIARGERGPVVPTLRMLSGGGAPKPPELFTQLLAEAGVPIVHGYGMTEAPMITSGCRSDTGRQLAHTDGRPVLGVRVRIVRPDGTVAPPAPGAEGEIRVRGATVFHGYTDPALTAAAFDDDGWFRTGDLGILDADGHLTITGRLKDVIIRKGENISAKEIEDLLFTHPKVGDVAVIGLPDQERGERVCAVVEPLATAPAAGDPTPGTSAHLTFAEMTEHLRAAGLARHKVPEQLEVVTALPRNATLKILKHVLRDRYGSS</sequence>
<evidence type="ECO:0000256" key="3">
    <source>
        <dbReference type="SAM" id="MobiDB-lite"/>
    </source>
</evidence>
<evidence type="ECO:0000256" key="2">
    <source>
        <dbReference type="ARBA" id="ARBA00022598"/>
    </source>
</evidence>
<feature type="compositionally biased region" description="Polar residues" evidence="3">
    <location>
        <begin position="188"/>
        <end position="199"/>
    </location>
</feature>
<accession>A0A0S4QKJ3</accession>
<dbReference type="PANTHER" id="PTHR43201">
    <property type="entry name" value="ACYL-COA SYNTHETASE"/>
    <property type="match status" value="1"/>
</dbReference>
<protein>
    <submittedName>
        <fullName evidence="6">Acyl-CoA synthetase (AMP-forming)/AMP-acid ligase II</fullName>
    </submittedName>
</protein>
<dbReference type="Gene3D" id="3.30.300.30">
    <property type="match status" value="1"/>
</dbReference>
<dbReference type="AlphaFoldDB" id="A0A0S4QKJ3"/>